<feature type="active site" description="GMP-histidine intermediate" evidence="18">
    <location>
        <position position="52"/>
    </location>
</feature>
<evidence type="ECO:0000256" key="13">
    <source>
        <dbReference type="ARBA" id="ARBA00022777"/>
    </source>
</evidence>
<dbReference type="EMBL" id="DXFX01000045">
    <property type="protein sequence ID" value="HIX07516.1"/>
    <property type="molecule type" value="Genomic_DNA"/>
</dbReference>
<dbReference type="Pfam" id="PF02283">
    <property type="entry name" value="CobU"/>
    <property type="match status" value="1"/>
</dbReference>
<keyword evidence="11" id="KW-0808">Transferase</keyword>
<accession>A0A9D1V7P6</accession>
<evidence type="ECO:0000256" key="4">
    <source>
        <dbReference type="ARBA" id="ARBA00003889"/>
    </source>
</evidence>
<evidence type="ECO:0000256" key="3">
    <source>
        <dbReference type="ARBA" id="ARBA00001522"/>
    </source>
</evidence>
<dbReference type="Proteomes" id="UP000824204">
    <property type="component" value="Unassembled WGS sequence"/>
</dbReference>
<keyword evidence="13 20" id="KW-0418">Kinase</keyword>
<feature type="binding site" evidence="19">
    <location>
        <begin position="53"/>
        <end position="56"/>
    </location>
    <ligand>
        <name>GTP</name>
        <dbReference type="ChEBI" id="CHEBI:37565"/>
    </ligand>
</feature>
<dbReference type="Gene3D" id="3.40.50.300">
    <property type="entry name" value="P-loop containing nucleotide triphosphate hydrolases"/>
    <property type="match status" value="1"/>
</dbReference>
<keyword evidence="15 19" id="KW-0342">GTP-binding</keyword>
<reference evidence="20" key="1">
    <citation type="journal article" date="2021" name="PeerJ">
        <title>Extensive microbial diversity within the chicken gut microbiome revealed by metagenomics and culture.</title>
        <authorList>
            <person name="Gilroy R."/>
            <person name="Ravi A."/>
            <person name="Getino M."/>
            <person name="Pursley I."/>
            <person name="Horton D.L."/>
            <person name="Alikhan N.F."/>
            <person name="Baker D."/>
            <person name="Gharbi K."/>
            <person name="Hall N."/>
            <person name="Watson M."/>
            <person name="Adriaenssens E.M."/>
            <person name="Foster-Nyarko E."/>
            <person name="Jarju S."/>
            <person name="Secka A."/>
            <person name="Antonio M."/>
            <person name="Oren A."/>
            <person name="Chaudhuri R.R."/>
            <person name="La Ragione R."/>
            <person name="Hildebrand F."/>
            <person name="Pallen M.J."/>
        </authorList>
    </citation>
    <scope>NUCLEOTIDE SEQUENCE</scope>
    <source>
        <strain evidence="20">811</strain>
    </source>
</reference>
<keyword evidence="10" id="KW-0169">Cobalamin biosynthesis</keyword>
<comment type="pathway">
    <text evidence="6">Cofactor biosynthesis; adenosylcobalamin biosynthesis; adenosylcobalamin from cob(II)yrinate a,c-diamide: step 5/7.</text>
</comment>
<feature type="binding site" evidence="19">
    <location>
        <position position="65"/>
    </location>
    <ligand>
        <name>GTP</name>
        <dbReference type="ChEBI" id="CHEBI:37565"/>
    </ligand>
</feature>
<evidence type="ECO:0000256" key="8">
    <source>
        <dbReference type="ARBA" id="ARBA00012016"/>
    </source>
</evidence>
<dbReference type="InterPro" id="IPR027417">
    <property type="entry name" value="P-loop_NTPase"/>
</dbReference>
<evidence type="ECO:0000256" key="2">
    <source>
        <dbReference type="ARBA" id="ARBA00000711"/>
    </source>
</evidence>
<comment type="function">
    <text evidence="4">Catalyzes ATP-dependent phosphorylation of adenosylcobinamide and addition of GMP to adenosylcobinamide phosphate.</text>
</comment>
<comment type="catalytic activity">
    <reaction evidence="1">
        <text>adenosylcob(III)inamide + ATP = adenosylcob(III)inamide phosphate + ADP + H(+)</text>
        <dbReference type="Rhea" id="RHEA:15769"/>
        <dbReference type="ChEBI" id="CHEBI:2480"/>
        <dbReference type="ChEBI" id="CHEBI:15378"/>
        <dbReference type="ChEBI" id="CHEBI:30616"/>
        <dbReference type="ChEBI" id="CHEBI:58502"/>
        <dbReference type="ChEBI" id="CHEBI:456216"/>
        <dbReference type="EC" id="2.7.1.156"/>
    </reaction>
</comment>
<dbReference type="GO" id="GO:0005524">
    <property type="term" value="F:ATP binding"/>
    <property type="evidence" value="ECO:0007669"/>
    <property type="project" value="UniProtKB-KW"/>
</dbReference>
<comment type="catalytic activity">
    <reaction evidence="2">
        <text>adenosylcob(III)inamide phosphate + GTP + H(+) = adenosylcob(III)inamide-GDP + diphosphate</text>
        <dbReference type="Rhea" id="RHEA:22712"/>
        <dbReference type="ChEBI" id="CHEBI:15378"/>
        <dbReference type="ChEBI" id="CHEBI:33019"/>
        <dbReference type="ChEBI" id="CHEBI:37565"/>
        <dbReference type="ChEBI" id="CHEBI:58502"/>
        <dbReference type="ChEBI" id="CHEBI:60487"/>
        <dbReference type="EC" id="2.7.7.62"/>
    </reaction>
</comment>
<dbReference type="EC" id="2.7.1.156" evidence="8"/>
<dbReference type="PANTHER" id="PTHR34848">
    <property type="match status" value="1"/>
</dbReference>
<evidence type="ECO:0000256" key="16">
    <source>
        <dbReference type="ARBA" id="ARBA00029570"/>
    </source>
</evidence>
<evidence type="ECO:0000256" key="5">
    <source>
        <dbReference type="ARBA" id="ARBA00004692"/>
    </source>
</evidence>
<dbReference type="EC" id="2.7.7.62" evidence="9"/>
<dbReference type="InterPro" id="IPR003203">
    <property type="entry name" value="CobU/CobP"/>
</dbReference>
<evidence type="ECO:0000256" key="7">
    <source>
        <dbReference type="ARBA" id="ARBA00007490"/>
    </source>
</evidence>
<evidence type="ECO:0000256" key="17">
    <source>
        <dbReference type="ARBA" id="ARBA00030571"/>
    </source>
</evidence>
<evidence type="ECO:0000256" key="14">
    <source>
        <dbReference type="ARBA" id="ARBA00022840"/>
    </source>
</evidence>
<gene>
    <name evidence="20" type="ORF">H9741_03520</name>
</gene>
<dbReference type="GO" id="GO:0043752">
    <property type="term" value="F:adenosylcobinamide kinase activity"/>
    <property type="evidence" value="ECO:0007669"/>
    <property type="project" value="UniProtKB-EC"/>
</dbReference>
<sequence>MICLFSGGSGSGKSELAERCAVRLSQKKGAPLLYFATMRVWDEEGERRVQKHRAMREGRGFVTVESPSRLRTDVKDSVVLLECLSNRLANAMFGDREADPVSLIRGEIEFLSRENDVVIVTNEVFSDGQDYERETAEYIRLLGRLNCLLAQAAQLVVESVYGIPVVHKGELV</sequence>
<name>A0A9D1V7P6_9FIRM</name>
<dbReference type="PIRSF" id="PIRSF006135">
    <property type="entry name" value="CobU"/>
    <property type="match status" value="1"/>
</dbReference>
<keyword evidence="12 19" id="KW-0547">Nucleotide-binding</keyword>
<reference evidence="20" key="2">
    <citation type="submission" date="2021-04" db="EMBL/GenBank/DDBJ databases">
        <authorList>
            <person name="Gilroy R."/>
        </authorList>
    </citation>
    <scope>NUCLEOTIDE SEQUENCE</scope>
    <source>
        <strain evidence="20">811</strain>
    </source>
</reference>
<dbReference type="AlphaFoldDB" id="A0A9D1V7P6"/>
<evidence type="ECO:0000256" key="15">
    <source>
        <dbReference type="ARBA" id="ARBA00023134"/>
    </source>
</evidence>
<evidence type="ECO:0000256" key="18">
    <source>
        <dbReference type="PIRSR" id="PIRSR006135-1"/>
    </source>
</evidence>
<evidence type="ECO:0000256" key="10">
    <source>
        <dbReference type="ARBA" id="ARBA00022573"/>
    </source>
</evidence>
<comment type="pathway">
    <text evidence="5">Cofactor biosynthesis; adenosylcobalamin biosynthesis; adenosylcobalamin from cob(II)yrinate a,c-diamide: step 6/7.</text>
</comment>
<dbReference type="GO" id="GO:0008820">
    <property type="term" value="F:cobinamide phosphate guanylyltransferase activity"/>
    <property type="evidence" value="ECO:0007669"/>
    <property type="project" value="UniProtKB-EC"/>
</dbReference>
<evidence type="ECO:0000256" key="6">
    <source>
        <dbReference type="ARBA" id="ARBA00005159"/>
    </source>
</evidence>
<comment type="similarity">
    <text evidence="7">Belongs to the CobU/CobP family.</text>
</comment>
<proteinExistence type="inferred from homology"/>
<dbReference type="GO" id="GO:0005525">
    <property type="term" value="F:GTP binding"/>
    <property type="evidence" value="ECO:0007669"/>
    <property type="project" value="UniProtKB-KW"/>
</dbReference>
<evidence type="ECO:0000313" key="20">
    <source>
        <dbReference type="EMBL" id="HIX07516.1"/>
    </source>
</evidence>
<evidence type="ECO:0000256" key="1">
    <source>
        <dbReference type="ARBA" id="ARBA00000312"/>
    </source>
</evidence>
<keyword evidence="20" id="KW-0548">Nucleotidyltransferase</keyword>
<feature type="binding site" evidence="19">
    <location>
        <begin position="7"/>
        <end position="14"/>
    </location>
    <ligand>
        <name>GTP</name>
        <dbReference type="ChEBI" id="CHEBI:37565"/>
    </ligand>
</feature>
<dbReference type="PANTHER" id="PTHR34848:SF1">
    <property type="entry name" value="BIFUNCTIONAL ADENOSYLCOBALAMIN BIOSYNTHESIS PROTEIN COBU"/>
    <property type="match status" value="1"/>
</dbReference>
<feature type="binding site" evidence="19">
    <location>
        <position position="82"/>
    </location>
    <ligand>
        <name>GTP</name>
        <dbReference type="ChEBI" id="CHEBI:37565"/>
    </ligand>
</feature>
<evidence type="ECO:0000256" key="12">
    <source>
        <dbReference type="ARBA" id="ARBA00022741"/>
    </source>
</evidence>
<protein>
    <recommendedName>
        <fullName evidence="16">Adenosylcobinamide kinase</fullName>
        <ecNumber evidence="8">2.7.1.156</ecNumber>
        <ecNumber evidence="9">2.7.7.62</ecNumber>
    </recommendedName>
    <alternativeName>
        <fullName evidence="17">Adenosylcobinamide-phosphate guanylyltransferase</fullName>
    </alternativeName>
</protein>
<evidence type="ECO:0000313" key="21">
    <source>
        <dbReference type="Proteomes" id="UP000824204"/>
    </source>
</evidence>
<organism evidence="20 21">
    <name type="scientific">Candidatus Borkfalkia faecipullorum</name>
    <dbReference type="NCBI Taxonomy" id="2838510"/>
    <lineage>
        <taxon>Bacteria</taxon>
        <taxon>Bacillati</taxon>
        <taxon>Bacillota</taxon>
        <taxon>Clostridia</taxon>
        <taxon>Christensenellales</taxon>
        <taxon>Christensenellaceae</taxon>
        <taxon>Candidatus Borkfalkia</taxon>
    </lineage>
</organism>
<dbReference type="GO" id="GO:0009236">
    <property type="term" value="P:cobalamin biosynthetic process"/>
    <property type="evidence" value="ECO:0007669"/>
    <property type="project" value="UniProtKB-KW"/>
</dbReference>
<comment type="catalytic activity">
    <reaction evidence="3">
        <text>adenosylcob(III)inamide + GTP = adenosylcob(III)inamide phosphate + GDP + H(+)</text>
        <dbReference type="Rhea" id="RHEA:15765"/>
        <dbReference type="ChEBI" id="CHEBI:2480"/>
        <dbReference type="ChEBI" id="CHEBI:15378"/>
        <dbReference type="ChEBI" id="CHEBI:37565"/>
        <dbReference type="ChEBI" id="CHEBI:58189"/>
        <dbReference type="ChEBI" id="CHEBI:58502"/>
        <dbReference type="EC" id="2.7.1.156"/>
    </reaction>
</comment>
<dbReference type="SUPFAM" id="SSF52540">
    <property type="entry name" value="P-loop containing nucleoside triphosphate hydrolases"/>
    <property type="match status" value="1"/>
</dbReference>
<comment type="caution">
    <text evidence="20">The sequence shown here is derived from an EMBL/GenBank/DDBJ whole genome shotgun (WGS) entry which is preliminary data.</text>
</comment>
<evidence type="ECO:0000256" key="11">
    <source>
        <dbReference type="ARBA" id="ARBA00022679"/>
    </source>
</evidence>
<evidence type="ECO:0000256" key="9">
    <source>
        <dbReference type="ARBA" id="ARBA00012523"/>
    </source>
</evidence>
<keyword evidence="14" id="KW-0067">ATP-binding</keyword>
<evidence type="ECO:0000256" key="19">
    <source>
        <dbReference type="PIRSR" id="PIRSR006135-2"/>
    </source>
</evidence>